<evidence type="ECO:0000313" key="2">
    <source>
        <dbReference type="Proteomes" id="UP000826212"/>
    </source>
</evidence>
<dbReference type="Proteomes" id="UP000826212">
    <property type="component" value="Chromosome"/>
</dbReference>
<reference evidence="1" key="1">
    <citation type="submission" date="2021-08" db="EMBL/GenBank/DDBJ databases">
        <title>Novel anaerobic bacterium isolated from sea squirt in East Sea, Republic of Korea.</title>
        <authorList>
            <person name="Nguyen T.H."/>
            <person name="Li Z."/>
            <person name="Lee Y.-J."/>
            <person name="Ko J."/>
            <person name="Kim S.-G."/>
        </authorList>
    </citation>
    <scope>NUCLEOTIDE SEQUENCE</scope>
    <source>
        <strain evidence="1">KCTC 25031</strain>
    </source>
</reference>
<evidence type="ECO:0000313" key="1">
    <source>
        <dbReference type="EMBL" id="QZE13820.1"/>
    </source>
</evidence>
<organism evidence="1 2">
    <name type="scientific">Halosquirtibacter laminarini</name>
    <dbReference type="NCBI Taxonomy" id="3374600"/>
    <lineage>
        <taxon>Bacteria</taxon>
        <taxon>Pseudomonadati</taxon>
        <taxon>Bacteroidota</taxon>
        <taxon>Bacteroidia</taxon>
        <taxon>Marinilabiliales</taxon>
        <taxon>Prolixibacteraceae</taxon>
        <taxon>Halosquirtibacter</taxon>
    </lineage>
</organism>
<proteinExistence type="predicted"/>
<keyword evidence="2" id="KW-1185">Reference proteome</keyword>
<sequence>MVEERNNRITRIQKILDSIDASWSGHFQGNDGADKIYPKGYLEIRKSLNRLLKAKRLGANKIEETKDNYQELVCVTLYHKRYKLIPLTKTILSILGFIILFSLFFYMNSYNHKEYTVSNTSEEDLITIVPTTLYHSDALYSGSKFNRIVQKKIAVGTKVLPIAISGTSQVQVKTPDGDIGFIPIKNLSGSRSLTLDKKVLLYATWACTTPRDTLKKGEFLEVIKWNKSGQTLKVRTTTGEEGYLNRLDIRFNFISNLPQLQLGYKLFTEEQKVRKKDLGVKLETLEQRYGHCSSIITNRSGKYLHFNQLKASGDSCIYDQVFYKLNTNNITTEVLFNHPHEEKIFDKFPFTSTLRKYSSSIHHIIPFYGLKSRFSYVHLKNRPIHWIKKVVIVLLYSYALLWFYFLIGSAPMILLGPILVLMNYERWEDSSFIKTLRVLLLFVFMYSYFILLAPYINSSIATVIIISIPLIYWIRKYRLIDTDTELS</sequence>
<dbReference type="EMBL" id="CP081303">
    <property type="protein sequence ID" value="QZE13820.1"/>
    <property type="molecule type" value="Genomic_DNA"/>
</dbReference>
<accession>A0AC61NN22</accession>
<protein>
    <submittedName>
        <fullName evidence="1">Uncharacterized protein</fullName>
    </submittedName>
</protein>
<gene>
    <name evidence="1" type="ORF">K4L44_14905</name>
</gene>
<name>A0AC61NN22_9BACT</name>